<reference evidence="2" key="1">
    <citation type="submission" date="2017-01" db="EMBL/GenBank/DDBJ databases">
        <authorList>
            <person name="Wang Y."/>
            <person name="White M."/>
            <person name="Kvist S."/>
            <person name="Moncalvo J.-M."/>
        </authorList>
    </citation>
    <scope>NUCLEOTIDE SEQUENCE [LARGE SCALE GENOMIC DNA]</scope>
    <source>
        <strain evidence="2">COL-18-3</strain>
    </source>
</reference>
<keyword evidence="2" id="KW-1185">Reference proteome</keyword>
<comment type="caution">
    <text evidence="1">The sequence shown here is derived from an EMBL/GenBank/DDBJ whole genome shotgun (WGS) entry which is preliminary data.</text>
</comment>
<dbReference type="EMBL" id="LSSK01001317">
    <property type="protein sequence ID" value="OMH80065.1"/>
    <property type="molecule type" value="Genomic_DNA"/>
</dbReference>
<protein>
    <submittedName>
        <fullName evidence="1">Uncharacterized protein</fullName>
    </submittedName>
</protein>
<name>A0A1R1PGE4_ZANCU</name>
<proteinExistence type="predicted"/>
<accession>A0A1R1PGE4</accession>
<gene>
    <name evidence="1" type="ORF">AX774_g6507</name>
</gene>
<sequence>MIVTQSISLTRPSQNNMFKQSMLLDEFEIKEYMICAEPIWNCVYIKKKIVIYKYADDTPQEITTPLDLTAESSTCDNKVFFDSLSDSLSTAQSSVNTMLTEILEMHPPTASKKRPLDV</sequence>
<evidence type="ECO:0000313" key="1">
    <source>
        <dbReference type="EMBL" id="OMH80065.1"/>
    </source>
</evidence>
<organism evidence="1 2">
    <name type="scientific">Zancudomyces culisetae</name>
    <name type="common">Gut fungus</name>
    <name type="synonym">Smittium culisetae</name>
    <dbReference type="NCBI Taxonomy" id="1213189"/>
    <lineage>
        <taxon>Eukaryota</taxon>
        <taxon>Fungi</taxon>
        <taxon>Fungi incertae sedis</taxon>
        <taxon>Zoopagomycota</taxon>
        <taxon>Kickxellomycotina</taxon>
        <taxon>Harpellomycetes</taxon>
        <taxon>Harpellales</taxon>
        <taxon>Legeriomycetaceae</taxon>
        <taxon>Zancudomyces</taxon>
    </lineage>
</organism>
<dbReference type="Proteomes" id="UP000188320">
    <property type="component" value="Unassembled WGS sequence"/>
</dbReference>
<dbReference type="AlphaFoldDB" id="A0A1R1PGE4"/>
<evidence type="ECO:0000313" key="2">
    <source>
        <dbReference type="Proteomes" id="UP000188320"/>
    </source>
</evidence>